<feature type="transmembrane region" description="Helical" evidence="6">
    <location>
        <begin position="12"/>
        <end position="32"/>
    </location>
</feature>
<feature type="transmembrane region" description="Helical" evidence="6">
    <location>
        <begin position="266"/>
        <end position="287"/>
    </location>
</feature>
<proteinExistence type="predicted"/>
<dbReference type="PANTHER" id="PTHR30250:SF11">
    <property type="entry name" value="O-ANTIGEN TRANSPORTER-RELATED"/>
    <property type="match status" value="1"/>
</dbReference>
<evidence type="ECO:0000256" key="3">
    <source>
        <dbReference type="ARBA" id="ARBA00022692"/>
    </source>
</evidence>
<feature type="transmembrane region" description="Helical" evidence="6">
    <location>
        <begin position="433"/>
        <end position="450"/>
    </location>
</feature>
<dbReference type="RefSeq" id="WP_311593374.1">
    <property type="nucleotide sequence ID" value="NZ_JAVRHV010000004.1"/>
</dbReference>
<name>A0ABU2Y598_9FLAO</name>
<comment type="caution">
    <text evidence="7">The sequence shown here is derived from an EMBL/GenBank/DDBJ whole genome shotgun (WGS) entry which is preliminary data.</text>
</comment>
<feature type="transmembrane region" description="Helical" evidence="6">
    <location>
        <begin position="121"/>
        <end position="140"/>
    </location>
</feature>
<evidence type="ECO:0000256" key="6">
    <source>
        <dbReference type="SAM" id="Phobius"/>
    </source>
</evidence>
<keyword evidence="4 6" id="KW-1133">Transmembrane helix</keyword>
<keyword evidence="2" id="KW-1003">Cell membrane</keyword>
<dbReference type="PANTHER" id="PTHR30250">
    <property type="entry name" value="PST FAMILY PREDICTED COLANIC ACID TRANSPORTER"/>
    <property type="match status" value="1"/>
</dbReference>
<feature type="transmembrane region" description="Helical" evidence="6">
    <location>
        <begin position="308"/>
        <end position="327"/>
    </location>
</feature>
<organism evidence="7 8">
    <name type="scientific">Urechidicola vernalis</name>
    <dbReference type="NCBI Taxonomy" id="3075600"/>
    <lineage>
        <taxon>Bacteria</taxon>
        <taxon>Pseudomonadati</taxon>
        <taxon>Bacteroidota</taxon>
        <taxon>Flavobacteriia</taxon>
        <taxon>Flavobacteriales</taxon>
        <taxon>Flavobacteriaceae</taxon>
        <taxon>Urechidicola</taxon>
    </lineage>
</organism>
<keyword evidence="3 6" id="KW-0812">Transmembrane</keyword>
<dbReference type="Proteomes" id="UP001252186">
    <property type="component" value="Unassembled WGS sequence"/>
</dbReference>
<evidence type="ECO:0000313" key="7">
    <source>
        <dbReference type="EMBL" id="MDT0553368.1"/>
    </source>
</evidence>
<sequence>MSALKRFFKDTIIYGIAAVLPRVINFLLVRIHTDALPTNNYAENTDFYIWASLWAVLLTFGMETAFFRFYNKEKKKDSLISTAFIATVLSVGIFLTIIIIFFDSFLHVFDFENNPFRLKVFVAIMALDTLAMIPFAYLRASNRPLKYTFIKLVNVGIIVVINLLFLKYIPTAIENGKSVSSLIENNYGLIPKVEYIFIANLLGSAVSFILLLPYLLRFKFIFDGVLLRKMLSYGWPIAVAGVAYVINENLDKFLIKRLIGDSEMGIYAACYKLAIFMNLYIMAFRLGAEPFFFNHADNKDAKRTYARILNYFVIVGALVFVGIVGYIDIIKKLFINEAYWDAVIIVPVVLLAYLFLGIYHNLAVWYKLTDKTRFGMYFSIVGAVVTIAINFLFLEKIGIMAAAWATLAAYAIMAVLSYFIGRKYYPIAYNLKKMAIYLVVSVGICFLSFTQFRENYWVSTALIAVFASIIYWNERKEILQIIKSK</sequence>
<feature type="transmembrane region" description="Helical" evidence="6">
    <location>
        <begin position="47"/>
        <end position="67"/>
    </location>
</feature>
<feature type="transmembrane region" description="Helical" evidence="6">
    <location>
        <begin position="456"/>
        <end position="473"/>
    </location>
</feature>
<evidence type="ECO:0000313" key="8">
    <source>
        <dbReference type="Proteomes" id="UP001252186"/>
    </source>
</evidence>
<gene>
    <name evidence="7" type="ORF">RM519_08945</name>
</gene>
<dbReference type="InterPro" id="IPR050833">
    <property type="entry name" value="Poly_Biosynth_Transport"/>
</dbReference>
<comment type="subcellular location">
    <subcellularLocation>
        <location evidence="1">Cell membrane</location>
        <topology evidence="1">Multi-pass membrane protein</topology>
    </subcellularLocation>
</comment>
<dbReference type="InterPro" id="IPR002797">
    <property type="entry name" value="Polysacc_synth"/>
</dbReference>
<dbReference type="Pfam" id="PF01943">
    <property type="entry name" value="Polysacc_synt"/>
    <property type="match status" value="1"/>
</dbReference>
<evidence type="ECO:0000256" key="5">
    <source>
        <dbReference type="ARBA" id="ARBA00023136"/>
    </source>
</evidence>
<keyword evidence="5 6" id="KW-0472">Membrane</keyword>
<feature type="transmembrane region" description="Helical" evidence="6">
    <location>
        <begin position="193"/>
        <end position="214"/>
    </location>
</feature>
<feature type="transmembrane region" description="Helical" evidence="6">
    <location>
        <begin position="374"/>
        <end position="393"/>
    </location>
</feature>
<evidence type="ECO:0000256" key="4">
    <source>
        <dbReference type="ARBA" id="ARBA00022989"/>
    </source>
</evidence>
<keyword evidence="8" id="KW-1185">Reference proteome</keyword>
<accession>A0ABU2Y598</accession>
<feature type="transmembrane region" description="Helical" evidence="6">
    <location>
        <begin position="226"/>
        <end position="246"/>
    </location>
</feature>
<evidence type="ECO:0000256" key="2">
    <source>
        <dbReference type="ARBA" id="ARBA00022475"/>
    </source>
</evidence>
<feature type="transmembrane region" description="Helical" evidence="6">
    <location>
        <begin position="339"/>
        <end position="362"/>
    </location>
</feature>
<reference evidence="7 8" key="1">
    <citation type="submission" date="2023-09" db="EMBL/GenBank/DDBJ databases">
        <authorList>
            <person name="Rey-Velasco X."/>
        </authorList>
    </citation>
    <scope>NUCLEOTIDE SEQUENCE [LARGE SCALE GENOMIC DNA]</scope>
    <source>
        <strain evidence="7 8">P050</strain>
    </source>
</reference>
<feature type="transmembrane region" description="Helical" evidence="6">
    <location>
        <begin position="152"/>
        <end position="173"/>
    </location>
</feature>
<protein>
    <submittedName>
        <fullName evidence="7">Oligosaccharide flippase family protein</fullName>
    </submittedName>
</protein>
<feature type="transmembrane region" description="Helical" evidence="6">
    <location>
        <begin position="79"/>
        <end position="101"/>
    </location>
</feature>
<evidence type="ECO:0000256" key="1">
    <source>
        <dbReference type="ARBA" id="ARBA00004651"/>
    </source>
</evidence>
<dbReference type="EMBL" id="JAVRHV010000004">
    <property type="protein sequence ID" value="MDT0553368.1"/>
    <property type="molecule type" value="Genomic_DNA"/>
</dbReference>
<feature type="transmembrane region" description="Helical" evidence="6">
    <location>
        <begin position="399"/>
        <end position="421"/>
    </location>
</feature>